<evidence type="ECO:0000256" key="4">
    <source>
        <dbReference type="ARBA" id="ARBA00023277"/>
    </source>
</evidence>
<dbReference type="InterPro" id="IPR052025">
    <property type="entry name" value="Xyloglucanase_GH74"/>
</dbReference>
<feature type="chain" id="PRO_5003854960" evidence="8">
    <location>
        <begin position="18"/>
        <end position="721"/>
    </location>
</feature>
<dbReference type="SUPFAM" id="SSF110296">
    <property type="entry name" value="Oligoxyloglucan reducing end-specific cellobiohydrolase"/>
    <property type="match status" value="2"/>
</dbReference>
<reference evidence="9 10" key="1">
    <citation type="journal article" date="2012" name="BMC Genomics">
        <title>Sequencing the genome of Marssonina brunnea reveals fungus-poplar co-evolution.</title>
        <authorList>
            <person name="Zhu S."/>
            <person name="Cao Y.-Z."/>
            <person name="Jiang C."/>
            <person name="Tan B.-Y."/>
            <person name="Wang Z."/>
            <person name="Feng S."/>
            <person name="Zhang L."/>
            <person name="Su X.-H."/>
            <person name="Brejova B."/>
            <person name="Vinar T."/>
            <person name="Xu M."/>
            <person name="Wang M.-X."/>
            <person name="Zhang S.-G."/>
            <person name="Huang M.-R."/>
            <person name="Wu R."/>
            <person name="Zhou Y."/>
        </authorList>
    </citation>
    <scope>NUCLEOTIDE SEQUENCE [LARGE SCALE GENOMIC DNA]</scope>
    <source>
        <strain evidence="9 10">MB_m1</strain>
    </source>
</reference>
<dbReference type="KEGG" id="mbe:MBM_00288"/>
<dbReference type="InParanoid" id="K1WU68"/>
<comment type="similarity">
    <text evidence="7">Belongs to the glycosyl hydrolase 74 family.</text>
</comment>
<gene>
    <name evidence="9" type="ORF">MBM_00288</name>
</gene>
<evidence type="ECO:0000256" key="2">
    <source>
        <dbReference type="ARBA" id="ARBA00022801"/>
    </source>
</evidence>
<dbReference type="GO" id="GO:0010411">
    <property type="term" value="P:xyloglucan metabolic process"/>
    <property type="evidence" value="ECO:0007669"/>
    <property type="project" value="TreeGrafter"/>
</dbReference>
<evidence type="ECO:0000256" key="8">
    <source>
        <dbReference type="SAM" id="SignalP"/>
    </source>
</evidence>
<keyword evidence="4" id="KW-0119">Carbohydrate metabolism</keyword>
<dbReference type="Proteomes" id="UP000006753">
    <property type="component" value="Unassembled WGS sequence"/>
</dbReference>
<keyword evidence="2" id="KW-0378">Hydrolase</keyword>
<dbReference type="RefSeq" id="XP_007288177.1">
    <property type="nucleotide sequence ID" value="XM_007288115.1"/>
</dbReference>
<feature type="signal peptide" evidence="8">
    <location>
        <begin position="1"/>
        <end position="17"/>
    </location>
</feature>
<accession>K1WU68</accession>
<evidence type="ECO:0000313" key="9">
    <source>
        <dbReference type="EMBL" id="EKD21175.1"/>
    </source>
</evidence>
<evidence type="ECO:0000256" key="6">
    <source>
        <dbReference type="ARBA" id="ARBA00023326"/>
    </source>
</evidence>
<name>K1WU68_MARBU</name>
<evidence type="ECO:0000256" key="5">
    <source>
        <dbReference type="ARBA" id="ARBA00023295"/>
    </source>
</evidence>
<protein>
    <submittedName>
        <fullName evidence="9">Fungal cellulose binding domain-containing protein</fullName>
    </submittedName>
</protein>
<dbReference type="HOGENOM" id="CLU_004180_1_1_1"/>
<evidence type="ECO:0000256" key="7">
    <source>
        <dbReference type="ARBA" id="ARBA00037986"/>
    </source>
</evidence>
<dbReference type="FunFam" id="2.130.10.10:FF:000534">
    <property type="entry name" value="Xyloglucanase Xgh74A"/>
    <property type="match status" value="1"/>
</dbReference>
<dbReference type="PANTHER" id="PTHR43739">
    <property type="entry name" value="XYLOGLUCANASE (EUROFUNG)"/>
    <property type="match status" value="1"/>
</dbReference>
<dbReference type="OMA" id="WRTSSND"/>
<keyword evidence="3" id="KW-0136">Cellulose degradation</keyword>
<evidence type="ECO:0000313" key="10">
    <source>
        <dbReference type="Proteomes" id="UP000006753"/>
    </source>
</evidence>
<dbReference type="eggNOG" id="ENOG502QR03">
    <property type="taxonomic scope" value="Eukaryota"/>
</dbReference>
<evidence type="ECO:0000256" key="1">
    <source>
        <dbReference type="ARBA" id="ARBA00022729"/>
    </source>
</evidence>
<dbReference type="AlphaFoldDB" id="K1WU68"/>
<dbReference type="PANTHER" id="PTHR43739:SF2">
    <property type="entry name" value="OLIGOXYLOGLUCAN-REDUCING END-SPECIFIC XYLOGLUCANASE-RELATED"/>
    <property type="match status" value="1"/>
</dbReference>
<keyword evidence="6" id="KW-0624">Polysaccharide degradation</keyword>
<dbReference type="GO" id="GO:0016798">
    <property type="term" value="F:hydrolase activity, acting on glycosyl bonds"/>
    <property type="evidence" value="ECO:0007669"/>
    <property type="project" value="UniProtKB-KW"/>
</dbReference>
<keyword evidence="10" id="KW-1185">Reference proteome</keyword>
<proteinExistence type="inferred from homology"/>
<evidence type="ECO:0000256" key="3">
    <source>
        <dbReference type="ARBA" id="ARBA00023001"/>
    </source>
</evidence>
<dbReference type="EMBL" id="JH921428">
    <property type="protein sequence ID" value="EKD21175.1"/>
    <property type="molecule type" value="Genomic_DNA"/>
</dbReference>
<dbReference type="CDD" id="cd15482">
    <property type="entry name" value="Sialidase_non-viral"/>
    <property type="match status" value="2"/>
</dbReference>
<dbReference type="OrthoDB" id="2151161at2759"/>
<sequence length="721" mass="77066">MRSVFFLSTLLWSAVSGYNWKNVKIGGGGGFVPGIVFNPTEKGLAYARTDIGGLYRLNPEDDSWTPLQDYVQNGQWNEWGVDALASDPVEPNRVYIAVGMYTIDWDPNNGSILRSEDYGKTWARSPLPFKLGGNMPGRGMGERLAVDPQNNKIIYYGARSGNGLWKSVDQGVTFEKVTSFTAVGTYKADASDTTGYSSDINGLATITFDPTSELINGASSRIYVGTADRDSSTWVSEDAGETWKAMAGQPTGVFPHKMKYSTAEKVLYITYNSESGPYSAGTGSVYRVAADGTFSDITPAWATTHNLTIGYGGLALDTMSPGTLMVSAMNLWYPDVQIFRSNDSGASWTTIWDFDNGKQTFNYTYDTDKAPWVSNQRQPDDTKVLGWMVEALEINPFDSNHWLYGTGLTIYGGHDLEKWPSVHVSSLADGVEETAVKGLMCPPGLDAPLISAVLDVAGFVHKDLDVSPNDVFEDPFWSSTTGIDFAGQATSNILRIGNSKLATSSDGGTTWKLNTAVPATASEGSIAFSADASVIVWTSSAGSLLVANDSSTEIATLPKGISVVSDKVDPKYFYAGDTKRIYVSSDGGKSFVVTAEIASSGNGKMAVHPAKAGDVWYSSSSGVYHSTDFGQTFTACPSVTGGEAIAIGKGPANSTNVYVFATIESEMALRLSNDEGATWTAISNAEYGFGAASANVLAASWDTEGQVFVGTNGRGIFYGMP</sequence>
<dbReference type="InterPro" id="IPR015943">
    <property type="entry name" value="WD40/YVTN_repeat-like_dom_sf"/>
</dbReference>
<dbReference type="Gene3D" id="2.130.10.10">
    <property type="entry name" value="YVTN repeat-like/Quinoprotein amine dehydrogenase"/>
    <property type="match status" value="2"/>
</dbReference>
<organism evidence="9 10">
    <name type="scientific">Marssonina brunnea f. sp. multigermtubi (strain MB_m1)</name>
    <name type="common">Marssonina leaf spot fungus</name>
    <dbReference type="NCBI Taxonomy" id="1072389"/>
    <lineage>
        <taxon>Eukaryota</taxon>
        <taxon>Fungi</taxon>
        <taxon>Dikarya</taxon>
        <taxon>Ascomycota</taxon>
        <taxon>Pezizomycotina</taxon>
        <taxon>Leotiomycetes</taxon>
        <taxon>Helotiales</taxon>
        <taxon>Drepanopezizaceae</taxon>
        <taxon>Drepanopeziza</taxon>
    </lineage>
</organism>
<keyword evidence="5" id="KW-0326">Glycosidase</keyword>
<keyword evidence="1 8" id="KW-0732">Signal</keyword>
<dbReference type="GeneID" id="18756223"/>
<dbReference type="GO" id="GO:0030245">
    <property type="term" value="P:cellulose catabolic process"/>
    <property type="evidence" value="ECO:0007669"/>
    <property type="project" value="UniProtKB-KW"/>
</dbReference>